<dbReference type="PANTHER" id="PTHR33202:SF8">
    <property type="entry name" value="PEROXIDE-RESPONSIVE REPRESSOR PERR"/>
    <property type="match status" value="1"/>
</dbReference>
<keyword evidence="4" id="KW-0678">Repressor</keyword>
<comment type="subcellular location">
    <subcellularLocation>
        <location evidence="1">Cytoplasm</location>
    </subcellularLocation>
</comment>
<feature type="binding site" evidence="10">
    <location>
        <position position="132"/>
    </location>
    <ligand>
        <name>Zn(2+)</name>
        <dbReference type="ChEBI" id="CHEBI:29105"/>
    </ligand>
</feature>
<dbReference type="FunFam" id="1.10.10.10:FF:000007">
    <property type="entry name" value="Ferric uptake regulation protein"/>
    <property type="match status" value="1"/>
</dbReference>
<reference evidence="11 12" key="1">
    <citation type="submission" date="2019-03" db="EMBL/GenBank/DDBJ databases">
        <title>Genomic Encyclopedia of Type Strains, Phase IV (KMG-IV): sequencing the most valuable type-strain genomes for metagenomic binning, comparative biology and taxonomic classification.</title>
        <authorList>
            <person name="Goeker M."/>
        </authorList>
    </citation>
    <scope>NUCLEOTIDE SEQUENCE [LARGE SCALE GENOMIC DNA]</scope>
    <source>
        <strain evidence="11 12">DSM 24176</strain>
    </source>
</reference>
<evidence type="ECO:0000256" key="1">
    <source>
        <dbReference type="ARBA" id="ARBA00004496"/>
    </source>
</evidence>
<comment type="caution">
    <text evidence="11">The sequence shown here is derived from an EMBL/GenBank/DDBJ whole genome shotgun (WGS) entry which is preliminary data.</text>
</comment>
<dbReference type="GO" id="GO:0005737">
    <property type="term" value="C:cytoplasm"/>
    <property type="evidence" value="ECO:0007669"/>
    <property type="project" value="UniProtKB-SubCell"/>
</dbReference>
<dbReference type="InterPro" id="IPR036390">
    <property type="entry name" value="WH_DNA-bd_sf"/>
</dbReference>
<dbReference type="CDD" id="cd07153">
    <property type="entry name" value="Fur_like"/>
    <property type="match status" value="1"/>
</dbReference>
<evidence type="ECO:0000256" key="7">
    <source>
        <dbReference type="ARBA" id="ARBA00023015"/>
    </source>
</evidence>
<dbReference type="Gene3D" id="1.10.10.10">
    <property type="entry name" value="Winged helix-like DNA-binding domain superfamily/Winged helix DNA-binding domain"/>
    <property type="match status" value="1"/>
</dbReference>
<keyword evidence="6 10" id="KW-0862">Zinc</keyword>
<dbReference type="InterPro" id="IPR002481">
    <property type="entry name" value="FUR"/>
</dbReference>
<dbReference type="PANTHER" id="PTHR33202">
    <property type="entry name" value="ZINC UPTAKE REGULATION PROTEIN"/>
    <property type="match status" value="1"/>
</dbReference>
<keyword evidence="5 10" id="KW-0479">Metal-binding</keyword>
<dbReference type="GO" id="GO:0008270">
    <property type="term" value="F:zinc ion binding"/>
    <property type="evidence" value="ECO:0007669"/>
    <property type="project" value="TreeGrafter"/>
</dbReference>
<feature type="binding site" evidence="10">
    <location>
        <position position="95"/>
    </location>
    <ligand>
        <name>Zn(2+)</name>
        <dbReference type="ChEBI" id="CHEBI:29105"/>
    </ligand>
</feature>
<evidence type="ECO:0000313" key="12">
    <source>
        <dbReference type="Proteomes" id="UP000294545"/>
    </source>
</evidence>
<keyword evidence="3" id="KW-0963">Cytoplasm</keyword>
<protein>
    <submittedName>
        <fullName evidence="11">Fur family ferric uptake transcriptional regulator/Fur family peroxide stress response transcriptional regulator</fullName>
    </submittedName>
</protein>
<organism evidence="11 12">
    <name type="scientific">Natranaerovirga hydrolytica</name>
    <dbReference type="NCBI Taxonomy" id="680378"/>
    <lineage>
        <taxon>Bacteria</taxon>
        <taxon>Bacillati</taxon>
        <taxon>Bacillota</taxon>
        <taxon>Clostridia</taxon>
        <taxon>Lachnospirales</taxon>
        <taxon>Natranaerovirgaceae</taxon>
        <taxon>Natranaerovirga</taxon>
    </lineage>
</organism>
<evidence type="ECO:0000256" key="2">
    <source>
        <dbReference type="ARBA" id="ARBA00007957"/>
    </source>
</evidence>
<dbReference type="Gene3D" id="3.30.1490.190">
    <property type="match status" value="1"/>
</dbReference>
<evidence type="ECO:0000256" key="3">
    <source>
        <dbReference type="ARBA" id="ARBA00022490"/>
    </source>
</evidence>
<dbReference type="InterPro" id="IPR036388">
    <property type="entry name" value="WH-like_DNA-bd_sf"/>
</dbReference>
<evidence type="ECO:0000256" key="10">
    <source>
        <dbReference type="PIRSR" id="PIRSR602481-1"/>
    </source>
</evidence>
<keyword evidence="9" id="KW-0804">Transcription</keyword>
<gene>
    <name evidence="11" type="ORF">EDC19_1432</name>
</gene>
<evidence type="ECO:0000256" key="9">
    <source>
        <dbReference type="ARBA" id="ARBA00023163"/>
    </source>
</evidence>
<dbReference type="EMBL" id="SMGQ01000012">
    <property type="protein sequence ID" value="TCK93241.1"/>
    <property type="molecule type" value="Genomic_DNA"/>
</dbReference>
<dbReference type="GO" id="GO:1900376">
    <property type="term" value="P:regulation of secondary metabolite biosynthetic process"/>
    <property type="evidence" value="ECO:0007669"/>
    <property type="project" value="TreeGrafter"/>
</dbReference>
<keyword evidence="12" id="KW-1185">Reference proteome</keyword>
<evidence type="ECO:0000256" key="8">
    <source>
        <dbReference type="ARBA" id="ARBA00023125"/>
    </source>
</evidence>
<accession>A0A4V2Q0C1</accession>
<dbReference type="GO" id="GO:0003700">
    <property type="term" value="F:DNA-binding transcription factor activity"/>
    <property type="evidence" value="ECO:0007669"/>
    <property type="project" value="InterPro"/>
</dbReference>
<sequence>MIKIDNIELYLRDHGISPSYQRKRIFEYLYTHDNHPTVNQIYEHLVPEIPTLSKTTVYNTLNKFVDKGLVEIITIDGNEIRYDLYSQKTHGHFKCNQCKQVYDVDIIDDAFNSQALDGFDIQNKYFHFTGICKSCKNK</sequence>
<dbReference type="Proteomes" id="UP000294545">
    <property type="component" value="Unassembled WGS sequence"/>
</dbReference>
<dbReference type="RefSeq" id="WP_132282158.1">
    <property type="nucleotide sequence ID" value="NZ_SMGQ01000012.1"/>
</dbReference>
<dbReference type="SUPFAM" id="SSF46785">
    <property type="entry name" value="Winged helix' DNA-binding domain"/>
    <property type="match status" value="1"/>
</dbReference>
<keyword evidence="8" id="KW-0238">DNA-binding</keyword>
<keyword evidence="7" id="KW-0805">Transcription regulation</keyword>
<dbReference type="InterPro" id="IPR043135">
    <property type="entry name" value="Fur_C"/>
</dbReference>
<dbReference type="Pfam" id="PF01475">
    <property type="entry name" value="FUR"/>
    <property type="match status" value="1"/>
</dbReference>
<evidence type="ECO:0000256" key="4">
    <source>
        <dbReference type="ARBA" id="ARBA00022491"/>
    </source>
</evidence>
<name>A0A4V2Q0C1_9FIRM</name>
<evidence type="ECO:0000256" key="6">
    <source>
        <dbReference type="ARBA" id="ARBA00022833"/>
    </source>
</evidence>
<dbReference type="GO" id="GO:0000976">
    <property type="term" value="F:transcription cis-regulatory region binding"/>
    <property type="evidence" value="ECO:0007669"/>
    <property type="project" value="TreeGrafter"/>
</dbReference>
<feature type="binding site" evidence="10">
    <location>
        <position position="98"/>
    </location>
    <ligand>
        <name>Zn(2+)</name>
        <dbReference type="ChEBI" id="CHEBI:29105"/>
    </ligand>
</feature>
<dbReference type="AlphaFoldDB" id="A0A4V2Q0C1"/>
<dbReference type="GO" id="GO:0045892">
    <property type="term" value="P:negative regulation of DNA-templated transcription"/>
    <property type="evidence" value="ECO:0007669"/>
    <property type="project" value="TreeGrafter"/>
</dbReference>
<feature type="binding site" evidence="10">
    <location>
        <position position="135"/>
    </location>
    <ligand>
        <name>Zn(2+)</name>
        <dbReference type="ChEBI" id="CHEBI:29105"/>
    </ligand>
</feature>
<evidence type="ECO:0000313" key="11">
    <source>
        <dbReference type="EMBL" id="TCK93241.1"/>
    </source>
</evidence>
<dbReference type="OrthoDB" id="8659436at2"/>
<comment type="similarity">
    <text evidence="2">Belongs to the Fur family.</text>
</comment>
<evidence type="ECO:0000256" key="5">
    <source>
        <dbReference type="ARBA" id="ARBA00022723"/>
    </source>
</evidence>
<comment type="cofactor">
    <cofactor evidence="10">
        <name>Zn(2+)</name>
        <dbReference type="ChEBI" id="CHEBI:29105"/>
    </cofactor>
    <text evidence="10">Binds 1 zinc ion per subunit.</text>
</comment>
<proteinExistence type="inferred from homology"/>